<dbReference type="Proteomes" id="UP001160148">
    <property type="component" value="Unassembled WGS sequence"/>
</dbReference>
<comment type="caution">
    <text evidence="2">The sequence shown here is derived from an EMBL/GenBank/DDBJ whole genome shotgun (WGS) entry which is preliminary data.</text>
</comment>
<dbReference type="EMBL" id="CARXXK010000002">
    <property type="protein sequence ID" value="CAI6354972.1"/>
    <property type="molecule type" value="Genomic_DNA"/>
</dbReference>
<feature type="region of interest" description="Disordered" evidence="1">
    <location>
        <begin position="51"/>
        <end position="89"/>
    </location>
</feature>
<sequence>MAKNKLFGIVSDLEWAQLQNKSANPQIQLSINLSTSYFCSNTQVAQSQNTIQYNQTPTPSTISRPSSSTSTTTQHFYENFDPTNVQNMY</sequence>
<proteinExistence type="predicted"/>
<feature type="compositionally biased region" description="Low complexity" evidence="1">
    <location>
        <begin position="56"/>
        <end position="73"/>
    </location>
</feature>
<gene>
    <name evidence="2" type="ORF">MEUPH1_LOCUS10883</name>
</gene>
<organism evidence="2 3">
    <name type="scientific">Macrosiphum euphorbiae</name>
    <name type="common">potato aphid</name>
    <dbReference type="NCBI Taxonomy" id="13131"/>
    <lineage>
        <taxon>Eukaryota</taxon>
        <taxon>Metazoa</taxon>
        <taxon>Ecdysozoa</taxon>
        <taxon>Arthropoda</taxon>
        <taxon>Hexapoda</taxon>
        <taxon>Insecta</taxon>
        <taxon>Pterygota</taxon>
        <taxon>Neoptera</taxon>
        <taxon>Paraneoptera</taxon>
        <taxon>Hemiptera</taxon>
        <taxon>Sternorrhyncha</taxon>
        <taxon>Aphidomorpha</taxon>
        <taxon>Aphidoidea</taxon>
        <taxon>Aphididae</taxon>
        <taxon>Macrosiphini</taxon>
        <taxon>Macrosiphum</taxon>
    </lineage>
</organism>
<evidence type="ECO:0000313" key="3">
    <source>
        <dbReference type="Proteomes" id="UP001160148"/>
    </source>
</evidence>
<protein>
    <submittedName>
        <fullName evidence="2">Uncharacterized protein</fullName>
    </submittedName>
</protein>
<keyword evidence="3" id="KW-1185">Reference proteome</keyword>
<reference evidence="2 3" key="1">
    <citation type="submission" date="2023-01" db="EMBL/GenBank/DDBJ databases">
        <authorList>
            <person name="Whitehead M."/>
        </authorList>
    </citation>
    <scope>NUCLEOTIDE SEQUENCE [LARGE SCALE GENOMIC DNA]</scope>
</reference>
<evidence type="ECO:0000313" key="2">
    <source>
        <dbReference type="EMBL" id="CAI6354972.1"/>
    </source>
</evidence>
<dbReference type="AlphaFoldDB" id="A0AAV0WH48"/>
<accession>A0AAV0WH48</accession>
<name>A0AAV0WH48_9HEMI</name>
<evidence type="ECO:0000256" key="1">
    <source>
        <dbReference type="SAM" id="MobiDB-lite"/>
    </source>
</evidence>